<comment type="caution">
    <text evidence="1">The sequence shown here is derived from an EMBL/GenBank/DDBJ whole genome shotgun (WGS) entry which is preliminary data.</text>
</comment>
<evidence type="ECO:0000313" key="1">
    <source>
        <dbReference type="EMBL" id="MBB6130524.1"/>
    </source>
</evidence>
<name>A0A841JJ58_9SPHI</name>
<dbReference type="AlphaFoldDB" id="A0A841JJ58"/>
<proteinExistence type="predicted"/>
<evidence type="ECO:0000313" key="2">
    <source>
        <dbReference type="Proteomes" id="UP000548326"/>
    </source>
</evidence>
<accession>A0A841JJ58</accession>
<dbReference type="RefSeq" id="WP_183589284.1">
    <property type="nucleotide sequence ID" value="NZ_JACHCA010000015.1"/>
</dbReference>
<dbReference type="EMBL" id="JACHCA010000015">
    <property type="protein sequence ID" value="MBB6130524.1"/>
    <property type="molecule type" value="Genomic_DNA"/>
</dbReference>
<protein>
    <submittedName>
        <fullName evidence="1">Uncharacterized protein</fullName>
    </submittedName>
</protein>
<gene>
    <name evidence="1" type="ORF">HDF22_004664</name>
</gene>
<sequence>MESFVVTINNVAYQVSIHSIFPKLFDVYNKSINYTVGKTDAGNWVYIKREPLSAVIPLEQIGMAIDDHFPEEG</sequence>
<dbReference type="Proteomes" id="UP000548326">
    <property type="component" value="Unassembled WGS sequence"/>
</dbReference>
<reference evidence="1 2" key="1">
    <citation type="submission" date="2020-08" db="EMBL/GenBank/DDBJ databases">
        <title>Genomic Encyclopedia of Type Strains, Phase IV (KMG-V): Genome sequencing to study the core and pangenomes of soil and plant-associated prokaryotes.</title>
        <authorList>
            <person name="Whitman W."/>
        </authorList>
    </citation>
    <scope>NUCLEOTIDE SEQUENCE [LARGE SCALE GENOMIC DNA]</scope>
    <source>
        <strain evidence="1 2">MP601</strain>
    </source>
</reference>
<organism evidence="1 2">
    <name type="scientific">Mucilaginibacter lappiensis</name>
    <dbReference type="NCBI Taxonomy" id="354630"/>
    <lineage>
        <taxon>Bacteria</taxon>
        <taxon>Pseudomonadati</taxon>
        <taxon>Bacteroidota</taxon>
        <taxon>Sphingobacteriia</taxon>
        <taxon>Sphingobacteriales</taxon>
        <taxon>Sphingobacteriaceae</taxon>
        <taxon>Mucilaginibacter</taxon>
    </lineage>
</organism>